<protein>
    <submittedName>
        <fullName evidence="1">12098_t:CDS:1</fullName>
    </submittedName>
</protein>
<organism evidence="1 2">
    <name type="scientific">Racocetra persica</name>
    <dbReference type="NCBI Taxonomy" id="160502"/>
    <lineage>
        <taxon>Eukaryota</taxon>
        <taxon>Fungi</taxon>
        <taxon>Fungi incertae sedis</taxon>
        <taxon>Mucoromycota</taxon>
        <taxon>Glomeromycotina</taxon>
        <taxon>Glomeromycetes</taxon>
        <taxon>Diversisporales</taxon>
        <taxon>Gigasporaceae</taxon>
        <taxon>Racocetra</taxon>
    </lineage>
</organism>
<evidence type="ECO:0000313" key="2">
    <source>
        <dbReference type="Proteomes" id="UP000789920"/>
    </source>
</evidence>
<accession>A0ACA9SUT4</accession>
<dbReference type="EMBL" id="CAJVQC010158714">
    <property type="protein sequence ID" value="CAG8848007.1"/>
    <property type="molecule type" value="Genomic_DNA"/>
</dbReference>
<feature type="non-terminal residue" evidence="1">
    <location>
        <position position="1"/>
    </location>
</feature>
<evidence type="ECO:0000313" key="1">
    <source>
        <dbReference type="EMBL" id="CAG8848007.1"/>
    </source>
</evidence>
<feature type="non-terminal residue" evidence="1">
    <location>
        <position position="42"/>
    </location>
</feature>
<proteinExistence type="predicted"/>
<comment type="caution">
    <text evidence="1">The sequence shown here is derived from an EMBL/GenBank/DDBJ whole genome shotgun (WGS) entry which is preliminary data.</text>
</comment>
<name>A0ACA9SUT4_9GLOM</name>
<dbReference type="Proteomes" id="UP000789920">
    <property type="component" value="Unassembled WGS sequence"/>
</dbReference>
<keyword evidence="2" id="KW-1185">Reference proteome</keyword>
<reference evidence="1" key="1">
    <citation type="submission" date="2021-06" db="EMBL/GenBank/DDBJ databases">
        <authorList>
            <person name="Kallberg Y."/>
            <person name="Tangrot J."/>
            <person name="Rosling A."/>
        </authorList>
    </citation>
    <scope>NUCLEOTIDE SEQUENCE</scope>
    <source>
        <strain evidence="1">MA461A</strain>
    </source>
</reference>
<sequence>ELSFYGKELSEFDLRDSVNSSTINASQLEFTEQQFDNELSDS</sequence>
<gene>
    <name evidence="1" type="ORF">RPERSI_LOCUS34910</name>
</gene>